<gene>
    <name evidence="1" type="ORF">FPQ13_01550</name>
</gene>
<dbReference type="InterPro" id="IPR015064">
    <property type="entry name" value="Sda"/>
</dbReference>
<dbReference type="OrthoDB" id="2933732at2"/>
<sequence>MEQLSDHLLIESYLRAVKLELNDDFINLIEQELIIRGLDEKIKEMS</sequence>
<dbReference type="Pfam" id="PF08970">
    <property type="entry name" value="Sda"/>
    <property type="match status" value="1"/>
</dbReference>
<dbReference type="RefSeq" id="WP_144087537.1">
    <property type="nucleotide sequence ID" value="NZ_VMHE01000001.1"/>
</dbReference>
<keyword evidence="2" id="KW-1185">Reference proteome</keyword>
<dbReference type="EMBL" id="VMHE01000001">
    <property type="protein sequence ID" value="TSJ67778.1"/>
    <property type="molecule type" value="Genomic_DNA"/>
</dbReference>
<proteinExistence type="predicted"/>
<evidence type="ECO:0000313" key="1">
    <source>
        <dbReference type="EMBL" id="TSJ67778.1"/>
    </source>
</evidence>
<evidence type="ECO:0000313" key="2">
    <source>
        <dbReference type="Proteomes" id="UP000316425"/>
    </source>
</evidence>
<name>A0A556PTS2_9BACI</name>
<dbReference type="SUPFAM" id="SSF100985">
    <property type="entry name" value="Sporulation inhibitor Sda"/>
    <property type="match status" value="1"/>
</dbReference>
<reference evidence="1 2" key="1">
    <citation type="submission" date="2019-07" db="EMBL/GenBank/DDBJ databases">
        <title>Allobacillus sp. nov. SKP isolated from shrimp paste of Euphausiacea.</title>
        <authorList>
            <person name="Kanchanasin P."/>
            <person name="Tanasupawat S."/>
            <person name="Shi W."/>
            <person name="Wu L."/>
            <person name="Ma J."/>
        </authorList>
    </citation>
    <scope>NUCLEOTIDE SEQUENCE [LARGE SCALE GENOMIC DNA]</scope>
    <source>
        <strain evidence="1 2">SKP4-8</strain>
    </source>
</reference>
<accession>A0A556PTS2</accession>
<dbReference type="Proteomes" id="UP000316425">
    <property type="component" value="Unassembled WGS sequence"/>
</dbReference>
<comment type="caution">
    <text evidence="1">The sequence shown here is derived from an EMBL/GenBank/DDBJ whole genome shotgun (WGS) entry which is preliminary data.</text>
</comment>
<organism evidence="1 2">
    <name type="scientific">Allobacillus salarius</name>
    <dbReference type="NCBI Taxonomy" id="1955272"/>
    <lineage>
        <taxon>Bacteria</taxon>
        <taxon>Bacillati</taxon>
        <taxon>Bacillota</taxon>
        <taxon>Bacilli</taxon>
        <taxon>Bacillales</taxon>
        <taxon>Bacillaceae</taxon>
        <taxon>Allobacillus</taxon>
    </lineage>
</organism>
<dbReference type="AlphaFoldDB" id="A0A556PTS2"/>
<dbReference type="InterPro" id="IPR036916">
    <property type="entry name" value="Sda_sf"/>
</dbReference>
<protein>
    <submittedName>
        <fullName evidence="1">Sporulation histidine kinase inhibitor Sda</fullName>
    </submittedName>
</protein>
<dbReference type="Gene3D" id="1.10.287.1100">
    <property type="entry name" value="Sporulation inhibitor A"/>
    <property type="match status" value="1"/>
</dbReference>